<dbReference type="Pfam" id="PF13727">
    <property type="entry name" value="CoA_binding_3"/>
    <property type="match status" value="1"/>
</dbReference>
<evidence type="ECO:0000256" key="1">
    <source>
        <dbReference type="ARBA" id="ARBA00004141"/>
    </source>
</evidence>
<dbReference type="InterPro" id="IPR036291">
    <property type="entry name" value="NAD(P)-bd_dom_sf"/>
</dbReference>
<dbReference type="Proteomes" id="UP000632222">
    <property type="component" value="Unassembled WGS sequence"/>
</dbReference>
<evidence type="ECO:0000313" key="10">
    <source>
        <dbReference type="Proteomes" id="UP000632222"/>
    </source>
</evidence>
<evidence type="ECO:0000256" key="6">
    <source>
        <dbReference type="ARBA" id="ARBA00023136"/>
    </source>
</evidence>
<evidence type="ECO:0000259" key="8">
    <source>
        <dbReference type="Pfam" id="PF02397"/>
    </source>
</evidence>
<feature type="domain" description="Bacterial sugar transferase" evidence="8">
    <location>
        <begin position="267"/>
        <end position="458"/>
    </location>
</feature>
<sequence>MRRLYKVEALPQTLLLIGADLLAALLSLLLTRLILTPVQYSTLETSYVGAWVLIWVFIRLIQGYYPAYGRAPQHELQLHFNTSVQMFAIQLASLFAVHNVIITRLGVGVLWLGLLFLALPVRYFVRHLLIQAGRFGRPVVVIGAGKTGQATILQLQQFPSYGLRPIAIYDDNPELLNQTIHGVPVVGTLYDAVKAPRTNHAVISIPGARAQRFSQIINNIHEAYPITWVVPDFFGVPNQALKPHSLGTYAALEVQNNLRSWRSHFIKRLLDIVLVLFGSIVALPVMLILALWIRQDSPGPIIYRARRIGVDGRMFNCLKFRSMYLDADERLKHILQDNPGLREEFEATHKLKDDPRVTRVGAFLRKTSLDELPQFWNVLVGEMSLVGPRPIVTAEIEKYGEVFETYKQVRPGITGYWQVHGRSDTTYEERVNMDLYYVSNWSPWLDLVVLIKTVMVVLRGKGAY</sequence>
<feature type="transmembrane region" description="Helical" evidence="7">
    <location>
        <begin position="108"/>
        <end position="125"/>
    </location>
</feature>
<evidence type="ECO:0000313" key="9">
    <source>
        <dbReference type="EMBL" id="GGJ35287.1"/>
    </source>
</evidence>
<dbReference type="NCBIfam" id="TIGR03025">
    <property type="entry name" value="EPS_sugtrans"/>
    <property type="match status" value="1"/>
</dbReference>
<name>A0ABQ2D0T5_9DEIO</name>
<dbReference type="InterPro" id="IPR017475">
    <property type="entry name" value="EPS_sugar_tfrase"/>
</dbReference>
<feature type="transmembrane region" description="Helical" evidence="7">
    <location>
        <begin position="12"/>
        <end position="35"/>
    </location>
</feature>
<evidence type="ECO:0000256" key="4">
    <source>
        <dbReference type="ARBA" id="ARBA00022692"/>
    </source>
</evidence>
<keyword evidence="5 7" id="KW-1133">Transmembrane helix</keyword>
<reference evidence="10" key="1">
    <citation type="journal article" date="2019" name="Int. J. Syst. Evol. Microbiol.">
        <title>The Global Catalogue of Microorganisms (GCM) 10K type strain sequencing project: providing services to taxonomists for standard genome sequencing and annotation.</title>
        <authorList>
            <consortium name="The Broad Institute Genomics Platform"/>
            <consortium name="The Broad Institute Genome Sequencing Center for Infectious Disease"/>
            <person name="Wu L."/>
            <person name="Ma J."/>
        </authorList>
    </citation>
    <scope>NUCLEOTIDE SEQUENCE [LARGE SCALE GENOMIC DNA]</scope>
    <source>
        <strain evidence="10">JCM 14370</strain>
    </source>
</reference>
<dbReference type="PANTHER" id="PTHR30576">
    <property type="entry name" value="COLANIC BIOSYNTHESIS UDP-GLUCOSE LIPID CARRIER TRANSFERASE"/>
    <property type="match status" value="1"/>
</dbReference>
<gene>
    <name evidence="9" type="ORF">GCM10008938_21720</name>
</gene>
<comment type="caution">
    <text evidence="9">The sequence shown here is derived from an EMBL/GenBank/DDBJ whole genome shotgun (WGS) entry which is preliminary data.</text>
</comment>
<evidence type="ECO:0000256" key="7">
    <source>
        <dbReference type="SAM" id="Phobius"/>
    </source>
</evidence>
<evidence type="ECO:0000256" key="5">
    <source>
        <dbReference type="ARBA" id="ARBA00022989"/>
    </source>
</evidence>
<keyword evidence="3" id="KW-0808">Transferase</keyword>
<dbReference type="PANTHER" id="PTHR30576:SF10">
    <property type="entry name" value="SLL5057 PROTEIN"/>
    <property type="match status" value="1"/>
</dbReference>
<dbReference type="NCBIfam" id="TIGR03022">
    <property type="entry name" value="WbaP_sugtrans"/>
    <property type="match status" value="1"/>
</dbReference>
<comment type="subcellular location">
    <subcellularLocation>
        <location evidence="1">Membrane</location>
        <topology evidence="1">Multi-pass membrane protein</topology>
    </subcellularLocation>
</comment>
<comment type="similarity">
    <text evidence="2">Belongs to the bacterial sugar transferase family.</text>
</comment>
<dbReference type="InterPro" id="IPR003362">
    <property type="entry name" value="Bact_transf"/>
</dbReference>
<keyword evidence="10" id="KW-1185">Reference proteome</keyword>
<feature type="transmembrane region" description="Helical" evidence="7">
    <location>
        <begin position="269"/>
        <end position="293"/>
    </location>
</feature>
<dbReference type="EMBL" id="BMOD01000006">
    <property type="protein sequence ID" value="GGJ35287.1"/>
    <property type="molecule type" value="Genomic_DNA"/>
</dbReference>
<dbReference type="InterPro" id="IPR017472">
    <property type="entry name" value="Undecaprenyl-P_galact_Ptfrase"/>
</dbReference>
<protein>
    <submittedName>
        <fullName evidence="9">Undecaprenyl-phosphate galactose phosphotransferase WbaP</fullName>
    </submittedName>
</protein>
<evidence type="ECO:0000256" key="2">
    <source>
        <dbReference type="ARBA" id="ARBA00006464"/>
    </source>
</evidence>
<feature type="transmembrane region" description="Helical" evidence="7">
    <location>
        <begin position="47"/>
        <end position="68"/>
    </location>
</feature>
<feature type="transmembrane region" description="Helical" evidence="7">
    <location>
        <begin position="80"/>
        <end position="102"/>
    </location>
</feature>
<keyword evidence="4 7" id="KW-0812">Transmembrane</keyword>
<keyword evidence="6 7" id="KW-0472">Membrane</keyword>
<organism evidence="9 10">
    <name type="scientific">Deinococcus roseus</name>
    <dbReference type="NCBI Taxonomy" id="392414"/>
    <lineage>
        <taxon>Bacteria</taxon>
        <taxon>Thermotogati</taxon>
        <taxon>Deinococcota</taxon>
        <taxon>Deinococci</taxon>
        <taxon>Deinococcales</taxon>
        <taxon>Deinococcaceae</taxon>
        <taxon>Deinococcus</taxon>
    </lineage>
</organism>
<dbReference type="Pfam" id="PF02397">
    <property type="entry name" value="Bac_transf"/>
    <property type="match status" value="1"/>
</dbReference>
<dbReference type="SUPFAM" id="SSF51735">
    <property type="entry name" value="NAD(P)-binding Rossmann-fold domains"/>
    <property type="match status" value="1"/>
</dbReference>
<evidence type="ECO:0000256" key="3">
    <source>
        <dbReference type="ARBA" id="ARBA00022679"/>
    </source>
</evidence>
<proteinExistence type="inferred from homology"/>
<accession>A0ABQ2D0T5</accession>
<dbReference type="Gene3D" id="3.40.50.720">
    <property type="entry name" value="NAD(P)-binding Rossmann-like Domain"/>
    <property type="match status" value="1"/>
</dbReference>